<dbReference type="AlphaFoldDB" id="S9PYG8"/>
<dbReference type="Gene3D" id="1.10.20.10">
    <property type="entry name" value="Histone, subunit A"/>
    <property type="match status" value="1"/>
</dbReference>
<dbReference type="OrthoDB" id="5402929at2759"/>
<evidence type="ECO:0000256" key="2">
    <source>
        <dbReference type="ARBA" id="ARBA00023015"/>
    </source>
</evidence>
<feature type="domain" description="Bromodomain associated" evidence="5">
    <location>
        <begin position="7"/>
        <end position="83"/>
    </location>
</feature>
<evidence type="ECO:0000259" key="5">
    <source>
        <dbReference type="SMART" id="SM00576"/>
    </source>
</evidence>
<proteinExistence type="predicted"/>
<comment type="subcellular location">
    <subcellularLocation>
        <location evidence="1">Nucleus</location>
    </subcellularLocation>
</comment>
<dbReference type="HOGENOM" id="CLU_064111_0_0_1"/>
<protein>
    <submittedName>
        <fullName evidence="6">Transcription factor TFIID complex subunit Taf3</fullName>
    </submittedName>
</protein>
<reference evidence="6 7" key="1">
    <citation type="journal article" date="2011" name="Science">
        <title>Comparative functional genomics of the fission yeasts.</title>
        <authorList>
            <person name="Rhind N."/>
            <person name="Chen Z."/>
            <person name="Yassour M."/>
            <person name="Thompson D.A."/>
            <person name="Haas B.J."/>
            <person name="Habib N."/>
            <person name="Wapinski I."/>
            <person name="Roy S."/>
            <person name="Lin M.F."/>
            <person name="Heiman D.I."/>
            <person name="Young S.K."/>
            <person name="Furuya K."/>
            <person name="Guo Y."/>
            <person name="Pidoux A."/>
            <person name="Chen H.M."/>
            <person name="Robbertse B."/>
            <person name="Goldberg J.M."/>
            <person name="Aoki K."/>
            <person name="Bayne E.H."/>
            <person name="Berlin A.M."/>
            <person name="Desjardins C.A."/>
            <person name="Dobbs E."/>
            <person name="Dukaj L."/>
            <person name="Fan L."/>
            <person name="FitzGerald M.G."/>
            <person name="French C."/>
            <person name="Gujja S."/>
            <person name="Hansen K."/>
            <person name="Keifenheim D."/>
            <person name="Levin J.Z."/>
            <person name="Mosher R.A."/>
            <person name="Mueller C.A."/>
            <person name="Pfiffner J."/>
            <person name="Priest M."/>
            <person name="Russ C."/>
            <person name="Smialowska A."/>
            <person name="Swoboda P."/>
            <person name="Sykes S.M."/>
            <person name="Vaughn M."/>
            <person name="Vengrova S."/>
            <person name="Yoder R."/>
            <person name="Zeng Q."/>
            <person name="Allshire R."/>
            <person name="Baulcombe D."/>
            <person name="Birren B.W."/>
            <person name="Brown W."/>
            <person name="Ekwall K."/>
            <person name="Kellis M."/>
            <person name="Leatherwood J."/>
            <person name="Levin H."/>
            <person name="Margalit H."/>
            <person name="Martienssen R."/>
            <person name="Nieduszynski C.A."/>
            <person name="Spatafora J.W."/>
            <person name="Friedman N."/>
            <person name="Dalgaard J.Z."/>
            <person name="Baumann P."/>
            <person name="Niki H."/>
            <person name="Regev A."/>
            <person name="Nusbaum C."/>
        </authorList>
    </citation>
    <scope>NUCLEOTIDE SEQUENCE [LARGE SCALE GENOMIC DNA]</scope>
    <source>
        <strain evidence="7">yFS286</strain>
    </source>
</reference>
<evidence type="ECO:0000313" key="7">
    <source>
        <dbReference type="Proteomes" id="UP000016088"/>
    </source>
</evidence>
<dbReference type="eggNOG" id="ENOG502S96D">
    <property type="taxonomic scope" value="Eukaryota"/>
</dbReference>
<dbReference type="CDD" id="cd00076">
    <property type="entry name" value="HFD_SF"/>
    <property type="match status" value="1"/>
</dbReference>
<keyword evidence="7" id="KW-1185">Reference proteome</keyword>
<keyword evidence="4" id="KW-0539">Nucleus</keyword>
<dbReference type="EMBL" id="KE503207">
    <property type="protein sequence ID" value="EPX73002.1"/>
    <property type="molecule type" value="Genomic_DNA"/>
</dbReference>
<dbReference type="VEuPathDB" id="FungiDB:SOCG_00760"/>
<dbReference type="Pfam" id="PF07524">
    <property type="entry name" value="Bromo_TP"/>
    <property type="match status" value="1"/>
</dbReference>
<keyword evidence="3" id="KW-0804">Transcription</keyword>
<name>S9PYG8_SCHOY</name>
<evidence type="ECO:0000313" key="6">
    <source>
        <dbReference type="EMBL" id="EPX73002.1"/>
    </source>
</evidence>
<dbReference type="Proteomes" id="UP000016088">
    <property type="component" value="Unassembled WGS sequence"/>
</dbReference>
<accession>S9PYG8</accession>
<dbReference type="GO" id="GO:0005669">
    <property type="term" value="C:transcription factor TFIID complex"/>
    <property type="evidence" value="ECO:0007669"/>
    <property type="project" value="EnsemblFungi"/>
</dbReference>
<evidence type="ECO:0000256" key="4">
    <source>
        <dbReference type="ARBA" id="ARBA00023242"/>
    </source>
</evidence>
<sequence>MEGSPKNDIYFCLMRVFCSQTLRAAGLDRTKLSLLDSFTDIMIRYIQLLSETTMAEAELSRKKDCDLQDFRLALEEVGLLDGTEEDVKEFIEWYHGPQMDELRRVAGFQPASETQTKPKDWLTNLVQKQVRVSGPERFQDTMFSSAVQNNPSYPT</sequence>
<dbReference type="GO" id="GO:0046982">
    <property type="term" value="F:protein heterodimerization activity"/>
    <property type="evidence" value="ECO:0007669"/>
    <property type="project" value="InterPro"/>
</dbReference>
<gene>
    <name evidence="6" type="ORF">SOCG_00760</name>
</gene>
<keyword evidence="2" id="KW-0805">Transcription regulation</keyword>
<evidence type="ECO:0000256" key="3">
    <source>
        <dbReference type="ARBA" id="ARBA00023163"/>
    </source>
</evidence>
<evidence type="ECO:0000256" key="1">
    <source>
        <dbReference type="ARBA" id="ARBA00004123"/>
    </source>
</evidence>
<dbReference type="SMART" id="SM00576">
    <property type="entry name" value="BTP"/>
    <property type="match status" value="1"/>
</dbReference>
<dbReference type="InterPro" id="IPR006565">
    <property type="entry name" value="BTP"/>
</dbReference>
<dbReference type="GeneID" id="25029744"/>
<dbReference type="OMA" id="TDIMIRY"/>
<dbReference type="RefSeq" id="XP_013018634.1">
    <property type="nucleotide sequence ID" value="XM_013163180.1"/>
</dbReference>
<dbReference type="InterPro" id="IPR009072">
    <property type="entry name" value="Histone-fold"/>
</dbReference>
<organism evidence="6 7">
    <name type="scientific">Schizosaccharomyces octosporus (strain yFS286)</name>
    <name type="common">Fission yeast</name>
    <name type="synonym">Octosporomyces octosporus</name>
    <dbReference type="NCBI Taxonomy" id="483514"/>
    <lineage>
        <taxon>Eukaryota</taxon>
        <taxon>Fungi</taxon>
        <taxon>Dikarya</taxon>
        <taxon>Ascomycota</taxon>
        <taxon>Taphrinomycotina</taxon>
        <taxon>Schizosaccharomycetes</taxon>
        <taxon>Schizosaccharomycetales</taxon>
        <taxon>Schizosaccharomycetaceae</taxon>
        <taxon>Schizosaccharomyces</taxon>
    </lineage>
</organism>